<dbReference type="Proteomes" id="UP000186246">
    <property type="component" value="Unassembled WGS sequence"/>
</dbReference>
<feature type="transmembrane region" description="Helical" evidence="1">
    <location>
        <begin position="34"/>
        <end position="59"/>
    </location>
</feature>
<keyword evidence="1" id="KW-1133">Transmembrane helix</keyword>
<reference evidence="3" key="1">
    <citation type="submission" date="2017-01" db="EMBL/GenBank/DDBJ databases">
        <authorList>
            <person name="Varghese N."/>
            <person name="Submissions S."/>
        </authorList>
    </citation>
    <scope>NUCLEOTIDE SEQUENCE [LARGE SCALE GENOMIC DNA]</scope>
    <source>
        <strain evidence="3">DSM 21068</strain>
    </source>
</reference>
<feature type="transmembrane region" description="Helical" evidence="1">
    <location>
        <begin position="6"/>
        <end position="22"/>
    </location>
</feature>
<proteinExistence type="predicted"/>
<accession>A0A1N7KNH4</accession>
<evidence type="ECO:0000256" key="1">
    <source>
        <dbReference type="SAM" id="Phobius"/>
    </source>
</evidence>
<dbReference type="EMBL" id="FTOJ01000001">
    <property type="protein sequence ID" value="SIS63091.1"/>
    <property type="molecule type" value="Genomic_DNA"/>
</dbReference>
<protein>
    <submittedName>
        <fullName evidence="2">Uncharacterized protein</fullName>
    </submittedName>
</protein>
<keyword evidence="1" id="KW-0472">Membrane</keyword>
<name>A0A1N7KNH4_9FLAO</name>
<gene>
    <name evidence="2" type="ORF">SAMN05421796_101701</name>
</gene>
<evidence type="ECO:0000313" key="3">
    <source>
        <dbReference type="Proteomes" id="UP000186246"/>
    </source>
</evidence>
<keyword evidence="1" id="KW-0812">Transmembrane</keyword>
<organism evidence="2 3">
    <name type="scientific">Chryseobacterium piscicola</name>
    <dbReference type="NCBI Taxonomy" id="551459"/>
    <lineage>
        <taxon>Bacteria</taxon>
        <taxon>Pseudomonadati</taxon>
        <taxon>Bacteroidota</taxon>
        <taxon>Flavobacteriia</taxon>
        <taxon>Flavobacteriales</taxon>
        <taxon>Weeksellaceae</taxon>
        <taxon>Chryseobacterium group</taxon>
        <taxon>Chryseobacterium</taxon>
    </lineage>
</organism>
<sequence>MEVFIIIVILSIIIYAIFYNYLKKRIKNKNYRIIVGISLSCFIGIILYMVFVGAFIYALTTEKHREFERERWILVGEDINKRLSRFEMIDDLIDSKFLIKKDSLQVRQILGEPDWRDKENNKWTYEAGTGGGFGFVDHYLDIYYDADNKATKLEHRQIKD</sequence>
<dbReference type="AlphaFoldDB" id="A0A1N7KNH4"/>
<dbReference type="STRING" id="551459.SAMN05421796_101701"/>
<evidence type="ECO:0000313" key="2">
    <source>
        <dbReference type="EMBL" id="SIS63091.1"/>
    </source>
</evidence>